<dbReference type="PRINTS" id="PR00412">
    <property type="entry name" value="EPOXHYDRLASE"/>
</dbReference>
<dbReference type="Proteomes" id="UP000273119">
    <property type="component" value="Unassembled WGS sequence"/>
</dbReference>
<accession>A0A496PKN4</accession>
<keyword evidence="3" id="KW-1185">Reference proteome</keyword>
<dbReference type="EMBL" id="QQXL01000002">
    <property type="protein sequence ID" value="RKW71051.1"/>
    <property type="molecule type" value="Genomic_DNA"/>
</dbReference>
<reference evidence="2 3" key="1">
    <citation type="submission" date="2018-07" db="EMBL/GenBank/DDBJ databases">
        <title>Arthrobacter sp. nov., isolated from raw cow's milk with high bacterial count.</title>
        <authorList>
            <person name="Hahne J."/>
            <person name="Isele D."/>
            <person name="Lipski A."/>
        </authorList>
    </citation>
    <scope>NUCLEOTIDE SEQUENCE [LARGE SCALE GENOMIC DNA]</scope>
    <source>
        <strain evidence="2 3">JZ R-183</strain>
    </source>
</reference>
<name>A0A496PKN4_9MICC</name>
<dbReference type="AlphaFoldDB" id="A0A496PKN4"/>
<protein>
    <submittedName>
        <fullName evidence="2">Alpha/beta hydrolase</fullName>
    </submittedName>
</protein>
<dbReference type="Pfam" id="PF12697">
    <property type="entry name" value="Abhydrolase_6"/>
    <property type="match status" value="1"/>
</dbReference>
<sequence>MTPAPATQFLQLPHGRIAYDEQGAGPLVILVPGMAELRSTFRHLSPLLVAAGYRVVTTDLRGHGDSDADFPAYGDPETASDLIALTEAIGEPAVLLGNSLAAGAAVIAAAERPELVSALILVGPFVRNPPHSALGKALLRFITKPAWAAQVWKAYMPTLYAGTQPADFAEYRNAVGAALRRPGYARAFSRTVAQTDHAVAEARLAEVTAPSLVIMGTQDPDFKDPQAEADWLADALGAEQVMARESGHYPHAQEPQLTADAVAAFLQRVMPGA</sequence>
<comment type="caution">
    <text evidence="2">The sequence shown here is derived from an EMBL/GenBank/DDBJ whole genome shotgun (WGS) entry which is preliminary data.</text>
</comment>
<gene>
    <name evidence="2" type="ORF">DWQ67_04445</name>
</gene>
<organism evidence="2 3">
    <name type="scientific">Galactobacter caseinivorans</name>
    <dbReference type="NCBI Taxonomy" id="2676123"/>
    <lineage>
        <taxon>Bacteria</taxon>
        <taxon>Bacillati</taxon>
        <taxon>Actinomycetota</taxon>
        <taxon>Actinomycetes</taxon>
        <taxon>Micrococcales</taxon>
        <taxon>Micrococcaceae</taxon>
        <taxon>Galactobacter</taxon>
    </lineage>
</organism>
<proteinExistence type="predicted"/>
<dbReference type="PRINTS" id="PR00111">
    <property type="entry name" value="ABHYDROLASE"/>
</dbReference>
<dbReference type="InterPro" id="IPR000639">
    <property type="entry name" value="Epox_hydrolase-like"/>
</dbReference>
<dbReference type="GO" id="GO:0016787">
    <property type="term" value="F:hydrolase activity"/>
    <property type="evidence" value="ECO:0007669"/>
    <property type="project" value="UniProtKB-KW"/>
</dbReference>
<dbReference type="RefSeq" id="WP_121484387.1">
    <property type="nucleotide sequence ID" value="NZ_QQXL01000002.1"/>
</dbReference>
<dbReference type="InterPro" id="IPR000073">
    <property type="entry name" value="AB_hydrolase_1"/>
</dbReference>
<dbReference type="PANTHER" id="PTHR46438:SF2">
    <property type="entry name" value="ALPHA_BETA-HYDROLASES SUPERFAMILY PROTEIN"/>
    <property type="match status" value="1"/>
</dbReference>
<dbReference type="PANTHER" id="PTHR46438">
    <property type="entry name" value="ALPHA/BETA-HYDROLASES SUPERFAMILY PROTEIN"/>
    <property type="match status" value="1"/>
</dbReference>
<dbReference type="SUPFAM" id="SSF53474">
    <property type="entry name" value="alpha/beta-Hydrolases"/>
    <property type="match status" value="1"/>
</dbReference>
<evidence type="ECO:0000259" key="1">
    <source>
        <dbReference type="Pfam" id="PF12697"/>
    </source>
</evidence>
<feature type="domain" description="AB hydrolase-1" evidence="1">
    <location>
        <begin position="28"/>
        <end position="261"/>
    </location>
</feature>
<dbReference type="InterPro" id="IPR029058">
    <property type="entry name" value="AB_hydrolase_fold"/>
</dbReference>
<evidence type="ECO:0000313" key="2">
    <source>
        <dbReference type="EMBL" id="RKW71051.1"/>
    </source>
</evidence>
<dbReference type="Gene3D" id="3.40.50.1820">
    <property type="entry name" value="alpha/beta hydrolase"/>
    <property type="match status" value="1"/>
</dbReference>
<evidence type="ECO:0000313" key="3">
    <source>
        <dbReference type="Proteomes" id="UP000273119"/>
    </source>
</evidence>
<keyword evidence="2" id="KW-0378">Hydrolase</keyword>